<dbReference type="InterPro" id="IPR015815">
    <property type="entry name" value="HIBADH-related"/>
</dbReference>
<reference evidence="9 10" key="1">
    <citation type="submission" date="2014-07" db="EMBL/GenBank/DDBJ databases">
        <title>Comparative genomic insights into amoeba endosymbionts belonging to the families of Holosporaceae and Candidatus Midichloriaceae within Rickettsiales.</title>
        <authorList>
            <person name="Wang Z."/>
            <person name="Wu M."/>
        </authorList>
    </citation>
    <scope>NUCLEOTIDE SEQUENCE [LARGE SCALE GENOMIC DNA]</scope>
    <source>
        <strain evidence="9">PRA3</strain>
    </source>
</reference>
<protein>
    <recommendedName>
        <fullName evidence="6">3-hydroxyisobutyrate dehydrogenase</fullName>
        <shortName evidence="6">HIBADH</shortName>
        <ecNumber evidence="6">1.1.1.31</ecNumber>
    </recommendedName>
</protein>
<evidence type="ECO:0000256" key="3">
    <source>
        <dbReference type="ARBA" id="ARBA00023002"/>
    </source>
</evidence>
<dbReference type="STRING" id="91604.ID47_10990"/>
<dbReference type="PANTHER" id="PTHR22981:SF7">
    <property type="entry name" value="3-HYDROXYISOBUTYRATE DEHYDROGENASE, MITOCHONDRIAL"/>
    <property type="match status" value="1"/>
</dbReference>
<dbReference type="Gene3D" id="1.10.1040.10">
    <property type="entry name" value="N-(1-d-carboxylethyl)-l-norvaline Dehydrogenase, domain 2"/>
    <property type="match status" value="1"/>
</dbReference>
<evidence type="ECO:0000256" key="4">
    <source>
        <dbReference type="ARBA" id="ARBA00023027"/>
    </source>
</evidence>
<dbReference type="InterPro" id="IPR006115">
    <property type="entry name" value="6PGDH_NADP-bd"/>
</dbReference>
<keyword evidence="3 6" id="KW-0560">Oxidoreductase</keyword>
<keyword evidence="2 6" id="KW-0101">Branched-chain amino acid catabolism</keyword>
<evidence type="ECO:0000259" key="8">
    <source>
        <dbReference type="Pfam" id="PF14833"/>
    </source>
</evidence>
<comment type="pathway">
    <text evidence="6">Amino-acid degradation; L-valine degradation.</text>
</comment>
<comment type="similarity">
    <text evidence="1 6">Belongs to the HIBADH-related family.</text>
</comment>
<dbReference type="GO" id="GO:0050661">
    <property type="term" value="F:NADP binding"/>
    <property type="evidence" value="ECO:0007669"/>
    <property type="project" value="InterPro"/>
</dbReference>
<dbReference type="InterPro" id="IPR036291">
    <property type="entry name" value="NAD(P)-bd_dom_sf"/>
</dbReference>
<dbReference type="InterPro" id="IPR008927">
    <property type="entry name" value="6-PGluconate_DH-like_C_sf"/>
</dbReference>
<comment type="catalytic activity">
    <reaction evidence="6">
        <text>3-hydroxy-2-methylpropanoate + NAD(+) = 2-methyl-3-oxopropanoate + NADH + H(+)</text>
        <dbReference type="Rhea" id="RHEA:17681"/>
        <dbReference type="ChEBI" id="CHEBI:11805"/>
        <dbReference type="ChEBI" id="CHEBI:15378"/>
        <dbReference type="ChEBI" id="CHEBI:57540"/>
        <dbReference type="ChEBI" id="CHEBI:57700"/>
        <dbReference type="ChEBI" id="CHEBI:57945"/>
        <dbReference type="EC" id="1.1.1.31"/>
    </reaction>
</comment>
<dbReference type="Pfam" id="PF03446">
    <property type="entry name" value="NAD_binding_2"/>
    <property type="match status" value="1"/>
</dbReference>
<dbReference type="PIRSF" id="PIRSF000103">
    <property type="entry name" value="HIBADH"/>
    <property type="match status" value="1"/>
</dbReference>
<feature type="domain" description="3-hydroxyisobutyrate dehydrogenase-like NAD-binding" evidence="8">
    <location>
        <begin position="166"/>
        <end position="289"/>
    </location>
</feature>
<sequence length="293" mass="30620">MAKIGFIGLGHMGNPMARNLTKAKHDVHVFDLDQSAIDTAVKAGCIAAASALEAATAKDFIITMLPAGKQVRSILLGDNGLMAQLTEPSFFIDCSTVDIATALGLHAAATVNGHSVLDAPVSGGVTGAESRTLTFMVGGLVDAFEKAKPILACMGKNIFHAGAATHGQAAKMCNNLMLGIHMIGTSEAFILAEKLGLSAETLHQIASASSGQSWALSKYCPAPILPGTPACNNYKAGFAAAMMLKDLNLAIEAAHHCDTSLPLTEKAGYLYDDFCKEHADVDFSGIIEFLKTR</sequence>
<dbReference type="GO" id="GO:0051287">
    <property type="term" value="F:NAD binding"/>
    <property type="evidence" value="ECO:0007669"/>
    <property type="project" value="InterPro"/>
</dbReference>
<evidence type="ECO:0000313" key="9">
    <source>
        <dbReference type="EMBL" id="AIK97142.1"/>
    </source>
</evidence>
<evidence type="ECO:0000256" key="6">
    <source>
        <dbReference type="RuleBase" id="RU910714"/>
    </source>
</evidence>
<accession>A0A077AVG1</accession>
<dbReference type="OrthoDB" id="9812907at2"/>
<dbReference type="EC" id="1.1.1.31" evidence="6"/>
<evidence type="ECO:0000256" key="1">
    <source>
        <dbReference type="ARBA" id="ARBA00009080"/>
    </source>
</evidence>
<evidence type="ECO:0000259" key="7">
    <source>
        <dbReference type="Pfam" id="PF03446"/>
    </source>
</evidence>
<dbReference type="InterPro" id="IPR002204">
    <property type="entry name" value="3-OH-isobutyrate_DH-rel_CS"/>
</dbReference>
<dbReference type="InterPro" id="IPR011548">
    <property type="entry name" value="HIBADH"/>
</dbReference>
<dbReference type="InterPro" id="IPR013328">
    <property type="entry name" value="6PGD_dom2"/>
</dbReference>
<dbReference type="SUPFAM" id="SSF48179">
    <property type="entry name" value="6-phosphogluconate dehydrogenase C-terminal domain-like"/>
    <property type="match status" value="1"/>
</dbReference>
<dbReference type="Proteomes" id="UP000028926">
    <property type="component" value="Chromosome"/>
</dbReference>
<dbReference type="Pfam" id="PF14833">
    <property type="entry name" value="NAD_binding_11"/>
    <property type="match status" value="1"/>
</dbReference>
<dbReference type="HOGENOM" id="CLU_035117_6_0_5"/>
<dbReference type="AlphaFoldDB" id="A0A077AVG1"/>
<feature type="active site" evidence="5">
    <location>
        <position position="171"/>
    </location>
</feature>
<dbReference type="EMBL" id="CP008941">
    <property type="protein sequence ID" value="AIK97142.1"/>
    <property type="molecule type" value="Genomic_DNA"/>
</dbReference>
<dbReference type="GO" id="GO:0008442">
    <property type="term" value="F:3-hydroxyisobutyrate dehydrogenase activity"/>
    <property type="evidence" value="ECO:0007669"/>
    <property type="project" value="UniProtKB-EC"/>
</dbReference>
<evidence type="ECO:0000256" key="5">
    <source>
        <dbReference type="PIRSR" id="PIRSR000103-1"/>
    </source>
</evidence>
<evidence type="ECO:0000256" key="2">
    <source>
        <dbReference type="ARBA" id="ARBA00022456"/>
    </source>
</evidence>
<dbReference type="UniPathway" id="UPA00362"/>
<keyword evidence="4 6" id="KW-0520">NAD</keyword>
<dbReference type="PROSITE" id="PS00895">
    <property type="entry name" value="3_HYDROXYISOBUT_DH"/>
    <property type="match status" value="1"/>
</dbReference>
<dbReference type="Gene3D" id="3.40.50.720">
    <property type="entry name" value="NAD(P)-binding Rossmann-like Domain"/>
    <property type="match status" value="1"/>
</dbReference>
<dbReference type="PANTHER" id="PTHR22981">
    <property type="entry name" value="3-HYDROXYISOBUTYRATE DEHYDROGENASE-RELATED"/>
    <property type="match status" value="1"/>
</dbReference>
<name>A0A077AVG1_9PROT</name>
<gene>
    <name evidence="9" type="ORF">ID47_10990</name>
</gene>
<dbReference type="eggNOG" id="COG2084">
    <property type="taxonomic scope" value="Bacteria"/>
</dbReference>
<dbReference type="GO" id="GO:0006574">
    <property type="term" value="P:L-valine catabolic process"/>
    <property type="evidence" value="ECO:0007669"/>
    <property type="project" value="UniProtKB-UniPathway"/>
</dbReference>
<feature type="domain" description="6-phosphogluconate dehydrogenase NADP-binding" evidence="7">
    <location>
        <begin position="3"/>
        <end position="162"/>
    </location>
</feature>
<dbReference type="FunFam" id="1.10.1040.10:FF:000006">
    <property type="entry name" value="3-hydroxyisobutyrate dehydrogenase"/>
    <property type="match status" value="1"/>
</dbReference>
<dbReference type="SUPFAM" id="SSF51735">
    <property type="entry name" value="NAD(P)-binding Rossmann-fold domains"/>
    <property type="match status" value="1"/>
</dbReference>
<proteinExistence type="inferred from homology"/>
<keyword evidence="10" id="KW-1185">Reference proteome</keyword>
<dbReference type="KEGG" id="paca:ID47_10990"/>
<dbReference type="RefSeq" id="WP_038466294.1">
    <property type="nucleotide sequence ID" value="NZ_CP008941.1"/>
</dbReference>
<evidence type="ECO:0000313" key="10">
    <source>
        <dbReference type="Proteomes" id="UP000028926"/>
    </source>
</evidence>
<dbReference type="NCBIfam" id="TIGR01692">
    <property type="entry name" value="HIBADH"/>
    <property type="match status" value="1"/>
</dbReference>
<dbReference type="InterPro" id="IPR029154">
    <property type="entry name" value="HIBADH-like_NADP-bd"/>
</dbReference>
<organism evidence="9 10">
    <name type="scientific">Candidatus Odyssella acanthamoebae</name>
    <dbReference type="NCBI Taxonomy" id="91604"/>
    <lineage>
        <taxon>Bacteria</taxon>
        <taxon>Pseudomonadati</taxon>
        <taxon>Pseudomonadota</taxon>
        <taxon>Alphaproteobacteria</taxon>
        <taxon>Holosporales</taxon>
        <taxon>Candidatus Paracaedibacteraceae</taxon>
        <taxon>Candidatus Odyssella</taxon>
    </lineage>
</organism>